<evidence type="ECO:0000259" key="1">
    <source>
        <dbReference type="PROSITE" id="PS51186"/>
    </source>
</evidence>
<dbReference type="STRING" id="196109.A0A136IXC7"/>
<sequence>MAASLKTAAQARTWRKDGFLISTDPSLFPVPTLIDIFNSEGFYWASAPSPDAMRELLQNSLPFGVYQERTPANPDTGSPSTNSLELVGIARLVTDFVTFAYLTDVWVQPGNQGKGLGRWLIGCVQEVVEAMPYLRRTVLFTGDWQRSVPFYRELLGMEVVETRVGEGLALMESKGKGHPSYGRKGASYD</sequence>
<dbReference type="AlphaFoldDB" id="A0A136IXC7"/>
<dbReference type="Pfam" id="PF00583">
    <property type="entry name" value="Acetyltransf_1"/>
    <property type="match status" value="1"/>
</dbReference>
<proteinExistence type="predicted"/>
<dbReference type="PANTHER" id="PTHR43233">
    <property type="entry name" value="FAMILY N-ACETYLTRANSFERASE, PUTATIVE (AFU_ORTHOLOGUE AFUA_6G03350)-RELATED"/>
    <property type="match status" value="1"/>
</dbReference>
<dbReference type="PROSITE" id="PS51186">
    <property type="entry name" value="GNAT"/>
    <property type="match status" value="1"/>
</dbReference>
<reference evidence="3" key="1">
    <citation type="submission" date="2016-02" db="EMBL/GenBank/DDBJ databases">
        <title>Draft genome sequence of Microdochium bolleyi, a fungal endophyte of beachgrass.</title>
        <authorList>
            <consortium name="DOE Joint Genome Institute"/>
            <person name="David A.S."/>
            <person name="May G."/>
            <person name="Haridas S."/>
            <person name="Lim J."/>
            <person name="Wang M."/>
            <person name="Labutti K."/>
            <person name="Lipzen A."/>
            <person name="Barry K."/>
            <person name="Grigoriev I.V."/>
        </authorList>
    </citation>
    <scope>NUCLEOTIDE SEQUENCE [LARGE SCALE GENOMIC DNA]</scope>
    <source>
        <strain evidence="3">J235TASD1</strain>
    </source>
</reference>
<keyword evidence="3" id="KW-1185">Reference proteome</keyword>
<dbReference type="CDD" id="cd04301">
    <property type="entry name" value="NAT_SF"/>
    <property type="match status" value="1"/>
</dbReference>
<name>A0A136IXC7_9PEZI</name>
<dbReference type="GO" id="GO:0016747">
    <property type="term" value="F:acyltransferase activity, transferring groups other than amino-acyl groups"/>
    <property type="evidence" value="ECO:0007669"/>
    <property type="project" value="InterPro"/>
</dbReference>
<dbReference type="InterPro" id="IPR016181">
    <property type="entry name" value="Acyl_CoA_acyltransferase"/>
</dbReference>
<evidence type="ECO:0000313" key="2">
    <source>
        <dbReference type="EMBL" id="KXJ89574.1"/>
    </source>
</evidence>
<dbReference type="Proteomes" id="UP000070501">
    <property type="component" value="Unassembled WGS sequence"/>
</dbReference>
<protein>
    <submittedName>
        <fullName evidence="2">Gcn5-related n-acetyltransferase</fullName>
    </submittedName>
</protein>
<dbReference type="InterPro" id="IPR000182">
    <property type="entry name" value="GNAT_dom"/>
</dbReference>
<dbReference type="PANTHER" id="PTHR43233:SF1">
    <property type="entry name" value="FAMILY N-ACETYLTRANSFERASE, PUTATIVE (AFU_ORTHOLOGUE AFUA_6G03350)-RELATED"/>
    <property type="match status" value="1"/>
</dbReference>
<accession>A0A136IXC7</accession>
<keyword evidence="2" id="KW-0808">Transferase</keyword>
<dbReference type="SUPFAM" id="SSF55729">
    <property type="entry name" value="Acyl-CoA N-acyltransferases (Nat)"/>
    <property type="match status" value="1"/>
</dbReference>
<dbReference type="InterPro" id="IPR053144">
    <property type="entry name" value="Acetyltransferase_Butenolide"/>
</dbReference>
<dbReference type="Gene3D" id="3.40.630.30">
    <property type="match status" value="1"/>
</dbReference>
<feature type="domain" description="N-acetyltransferase" evidence="1">
    <location>
        <begin position="85"/>
        <end position="176"/>
    </location>
</feature>
<dbReference type="EMBL" id="KQ964255">
    <property type="protein sequence ID" value="KXJ89574.1"/>
    <property type="molecule type" value="Genomic_DNA"/>
</dbReference>
<evidence type="ECO:0000313" key="3">
    <source>
        <dbReference type="Proteomes" id="UP000070501"/>
    </source>
</evidence>
<gene>
    <name evidence="2" type="ORF">Micbo1qcDRAFT_13209</name>
</gene>
<organism evidence="2 3">
    <name type="scientific">Microdochium bolleyi</name>
    <dbReference type="NCBI Taxonomy" id="196109"/>
    <lineage>
        <taxon>Eukaryota</taxon>
        <taxon>Fungi</taxon>
        <taxon>Dikarya</taxon>
        <taxon>Ascomycota</taxon>
        <taxon>Pezizomycotina</taxon>
        <taxon>Sordariomycetes</taxon>
        <taxon>Xylariomycetidae</taxon>
        <taxon>Xylariales</taxon>
        <taxon>Microdochiaceae</taxon>
        <taxon>Microdochium</taxon>
    </lineage>
</organism>
<dbReference type="OrthoDB" id="10039976at2759"/>
<dbReference type="InParanoid" id="A0A136IXC7"/>